<feature type="region of interest" description="Disordered" evidence="5">
    <location>
        <begin position="179"/>
        <end position="200"/>
    </location>
</feature>
<dbReference type="SMART" id="SM00028">
    <property type="entry name" value="TPR"/>
    <property type="match status" value="4"/>
</dbReference>
<dbReference type="Gene3D" id="1.25.40.10">
    <property type="entry name" value="Tetratricopeptide repeat domain"/>
    <property type="match status" value="2"/>
</dbReference>
<evidence type="ECO:0000259" key="6">
    <source>
        <dbReference type="Pfam" id="PF12862"/>
    </source>
</evidence>
<reference evidence="7 8" key="1">
    <citation type="journal article" date="2021" name="Int. J. Syst. Evol. Microbiol.">
        <title>Steroidobacter gossypii sp. nov., isolated from soil of cotton cropping field.</title>
        <authorList>
            <person name="Huang R."/>
            <person name="Yang S."/>
            <person name="Zhen C."/>
            <person name="Liu W."/>
        </authorList>
    </citation>
    <scope>NUCLEOTIDE SEQUENCE [LARGE SCALE GENOMIC DNA]</scope>
    <source>
        <strain evidence="7 8">S1-65</strain>
    </source>
</reference>
<organism evidence="7 8">
    <name type="scientific">Steroidobacter gossypii</name>
    <dbReference type="NCBI Taxonomy" id="2805490"/>
    <lineage>
        <taxon>Bacteria</taxon>
        <taxon>Pseudomonadati</taxon>
        <taxon>Pseudomonadota</taxon>
        <taxon>Gammaproteobacteria</taxon>
        <taxon>Steroidobacterales</taxon>
        <taxon>Steroidobacteraceae</taxon>
        <taxon>Steroidobacter</taxon>
    </lineage>
</organism>
<keyword evidence="2" id="KW-0328">Glycosyltransferase</keyword>
<dbReference type="PANTHER" id="PTHR44835">
    <property type="entry name" value="UDP-N-ACETYLGLUCOSAMINE--PEPTIDE N-ACETYLGLUCOSAMINYLTRANSFERASE SPINDLY-RELATED"/>
    <property type="match status" value="1"/>
</dbReference>
<dbReference type="Pfam" id="PF12862">
    <property type="entry name" value="ANAPC5"/>
    <property type="match status" value="1"/>
</dbReference>
<dbReference type="EMBL" id="JAEVLS010000005">
    <property type="protein sequence ID" value="MBM0107320.1"/>
    <property type="molecule type" value="Genomic_DNA"/>
</dbReference>
<dbReference type="SUPFAM" id="SSF48452">
    <property type="entry name" value="TPR-like"/>
    <property type="match status" value="1"/>
</dbReference>
<dbReference type="InterPro" id="IPR011990">
    <property type="entry name" value="TPR-like_helical_dom_sf"/>
</dbReference>
<feature type="repeat" description="TPR" evidence="4">
    <location>
        <begin position="60"/>
        <end position="93"/>
    </location>
</feature>
<comment type="pathway">
    <text evidence="1">Protein modification; protein glycosylation.</text>
</comment>
<keyword evidence="4" id="KW-0802">TPR repeat</keyword>
<comment type="caution">
    <text evidence="7">The sequence shown here is derived from an EMBL/GenBank/DDBJ whole genome shotgun (WGS) entry which is preliminary data.</text>
</comment>
<evidence type="ECO:0000256" key="5">
    <source>
        <dbReference type="SAM" id="MobiDB-lite"/>
    </source>
</evidence>
<dbReference type="InterPro" id="IPR026000">
    <property type="entry name" value="Apc5_dom"/>
</dbReference>
<evidence type="ECO:0000313" key="8">
    <source>
        <dbReference type="Proteomes" id="UP000661077"/>
    </source>
</evidence>
<evidence type="ECO:0000313" key="7">
    <source>
        <dbReference type="EMBL" id="MBM0107320.1"/>
    </source>
</evidence>
<evidence type="ECO:0000256" key="1">
    <source>
        <dbReference type="ARBA" id="ARBA00004922"/>
    </source>
</evidence>
<evidence type="ECO:0000256" key="4">
    <source>
        <dbReference type="PROSITE-ProRule" id="PRU00339"/>
    </source>
</evidence>
<dbReference type="InterPro" id="IPR019734">
    <property type="entry name" value="TPR_rpt"/>
</dbReference>
<sequence length="200" mass="21728">MPTESDAGREREQAAVAAEPVLPPEAVQQFDRAVAAMTAGDLAQAEQSFRALATSYPTYSGPWLNLGILHAKAGKLDEADKALREAVARNGNNAAAYNQLGIVYRKLGRFKEADEAYTRALQIDPNYALAHLNLGVLCDLYLQEPQRALEAYERYLSLANEPDAKVSGWVSELRKRIGAEPRSAQAGDVGNDVANDQIAE</sequence>
<feature type="domain" description="Anaphase-promoting complex subunit 5" evidence="6">
    <location>
        <begin position="28"/>
        <end position="89"/>
    </location>
</feature>
<evidence type="ECO:0000256" key="3">
    <source>
        <dbReference type="ARBA" id="ARBA00022679"/>
    </source>
</evidence>
<keyword evidence="3" id="KW-0808">Transferase</keyword>
<dbReference type="RefSeq" id="WP_203169434.1">
    <property type="nucleotide sequence ID" value="NZ_JAEVLS010000005.1"/>
</dbReference>
<dbReference type="Proteomes" id="UP000661077">
    <property type="component" value="Unassembled WGS sequence"/>
</dbReference>
<dbReference type="Pfam" id="PF00515">
    <property type="entry name" value="TPR_1"/>
    <property type="match status" value="1"/>
</dbReference>
<dbReference type="PROSITE" id="PS50293">
    <property type="entry name" value="TPR_REGION"/>
    <property type="match status" value="1"/>
</dbReference>
<dbReference type="PROSITE" id="PS50005">
    <property type="entry name" value="TPR"/>
    <property type="match status" value="2"/>
</dbReference>
<dbReference type="PANTHER" id="PTHR44835:SF1">
    <property type="entry name" value="PROTEIN O-GLCNAC TRANSFERASE"/>
    <property type="match status" value="1"/>
</dbReference>
<gene>
    <name evidence="7" type="ORF">JM946_21490</name>
</gene>
<proteinExistence type="predicted"/>
<keyword evidence="8" id="KW-1185">Reference proteome</keyword>
<name>A0ABS1X266_9GAMM</name>
<protein>
    <submittedName>
        <fullName evidence="7">Tetratricopeptide repeat protein</fullName>
    </submittedName>
</protein>
<feature type="repeat" description="TPR" evidence="4">
    <location>
        <begin position="94"/>
        <end position="127"/>
    </location>
</feature>
<evidence type="ECO:0000256" key="2">
    <source>
        <dbReference type="ARBA" id="ARBA00022676"/>
    </source>
</evidence>
<accession>A0ABS1X266</accession>
<dbReference type="InterPro" id="IPR051939">
    <property type="entry name" value="Glycosyltr_41/O-GlcNAc_trsf"/>
</dbReference>